<dbReference type="SMART" id="SM01073">
    <property type="entry name" value="CDC48_N"/>
    <property type="match status" value="1"/>
</dbReference>
<dbReference type="Proteomes" id="UP001596417">
    <property type="component" value="Unassembled WGS sequence"/>
</dbReference>
<dbReference type="InterPro" id="IPR003593">
    <property type="entry name" value="AAA+_ATPase"/>
</dbReference>
<name>A0ABD5YHM2_9EURY</name>
<dbReference type="SMART" id="SM00382">
    <property type="entry name" value="AAA"/>
    <property type="match status" value="2"/>
</dbReference>
<dbReference type="InterPro" id="IPR005938">
    <property type="entry name" value="AAA_ATPase_CDC48"/>
</dbReference>
<dbReference type="InterPro" id="IPR027417">
    <property type="entry name" value="P-loop_NTPase"/>
</dbReference>
<dbReference type="FunFam" id="3.40.50.300:FF:000012">
    <property type="entry name" value="Transitional endoplasmic reticulum ATPase"/>
    <property type="match status" value="1"/>
</dbReference>
<evidence type="ECO:0000256" key="2">
    <source>
        <dbReference type="ARBA" id="ARBA00022737"/>
    </source>
</evidence>
<dbReference type="Pfam" id="PF02933">
    <property type="entry name" value="CDC48_2"/>
    <property type="match status" value="1"/>
</dbReference>
<dbReference type="NCBIfam" id="TIGR01243">
    <property type="entry name" value="CDC48"/>
    <property type="match status" value="1"/>
</dbReference>
<dbReference type="CDD" id="cd19511">
    <property type="entry name" value="RecA-like_CDC48_r2-like"/>
    <property type="match status" value="1"/>
</dbReference>
<dbReference type="Pfam" id="PF17862">
    <property type="entry name" value="AAA_lid_3"/>
    <property type="match status" value="2"/>
</dbReference>
<evidence type="ECO:0000313" key="8">
    <source>
        <dbReference type="EMBL" id="MFC7188849.1"/>
    </source>
</evidence>
<dbReference type="InterPro" id="IPR003338">
    <property type="entry name" value="CDC4_N-term_subdom"/>
</dbReference>
<dbReference type="FunFam" id="3.40.50.300:FF:000018">
    <property type="entry name" value="Cell division control 48"/>
    <property type="match status" value="1"/>
</dbReference>
<comment type="caution">
    <text evidence="8">The sequence shown here is derived from an EMBL/GenBank/DDBJ whole genome shotgun (WGS) entry which is preliminary data.</text>
</comment>
<evidence type="ECO:0000259" key="5">
    <source>
        <dbReference type="SMART" id="SM00382"/>
    </source>
</evidence>
<feature type="domain" description="CDC48" evidence="6">
    <location>
        <begin position="102"/>
        <end position="173"/>
    </location>
</feature>
<proteinExistence type="inferred from homology"/>
<comment type="similarity">
    <text evidence="1">Belongs to the AAA ATPase family. CDC48 subfamily.</text>
</comment>
<dbReference type="SUPFAM" id="SSF52540">
    <property type="entry name" value="P-loop containing nucleoside triphosphate hydrolases"/>
    <property type="match status" value="2"/>
</dbReference>
<dbReference type="InterPro" id="IPR003959">
    <property type="entry name" value="ATPase_AAA_core"/>
</dbReference>
<dbReference type="FunFam" id="3.10.330.10:FF:000022">
    <property type="entry name" value="Cell division cycle protein"/>
    <property type="match status" value="1"/>
</dbReference>
<dbReference type="InterPro" id="IPR003960">
    <property type="entry name" value="ATPase_AAA_CS"/>
</dbReference>
<evidence type="ECO:0000256" key="1">
    <source>
        <dbReference type="ARBA" id="ARBA00009833"/>
    </source>
</evidence>
<dbReference type="EMBL" id="JBHTAX010000001">
    <property type="protein sequence ID" value="MFC7188849.1"/>
    <property type="molecule type" value="Genomic_DNA"/>
</dbReference>
<dbReference type="InterPro" id="IPR041569">
    <property type="entry name" value="AAA_lid_3"/>
</dbReference>
<evidence type="ECO:0000256" key="3">
    <source>
        <dbReference type="ARBA" id="ARBA00022741"/>
    </source>
</evidence>
<feature type="domain" description="AAA+ ATPase" evidence="5">
    <location>
        <begin position="496"/>
        <end position="634"/>
    </location>
</feature>
<dbReference type="SMART" id="SM01072">
    <property type="entry name" value="CDC48_2"/>
    <property type="match status" value="1"/>
</dbReference>
<protein>
    <submittedName>
        <fullName evidence="8">CDC48 family AAA ATPase</fullName>
    </submittedName>
</protein>
<dbReference type="Pfam" id="PF02359">
    <property type="entry name" value="CDC48_N"/>
    <property type="match status" value="1"/>
</dbReference>
<dbReference type="Gene3D" id="3.10.330.10">
    <property type="match status" value="1"/>
</dbReference>
<accession>A0ABD5YHM2</accession>
<dbReference type="Gene3D" id="1.10.8.60">
    <property type="match status" value="2"/>
</dbReference>
<dbReference type="SUPFAM" id="SSF54585">
    <property type="entry name" value="Cdc48 domain 2-like"/>
    <property type="match status" value="1"/>
</dbReference>
<dbReference type="FunFam" id="1.10.8.60:FF:000189">
    <property type="entry name" value="AAA family ATPase, CDC48 subfamily"/>
    <property type="match status" value="1"/>
</dbReference>
<dbReference type="GO" id="GO:0005524">
    <property type="term" value="F:ATP binding"/>
    <property type="evidence" value="ECO:0007669"/>
    <property type="project" value="UniProtKB-KW"/>
</dbReference>
<organism evidence="8 9">
    <name type="scientific">Halocatena marina</name>
    <dbReference type="NCBI Taxonomy" id="2934937"/>
    <lineage>
        <taxon>Archaea</taxon>
        <taxon>Methanobacteriati</taxon>
        <taxon>Methanobacteriota</taxon>
        <taxon>Stenosarchaea group</taxon>
        <taxon>Halobacteria</taxon>
        <taxon>Halobacteriales</taxon>
        <taxon>Natronomonadaceae</taxon>
        <taxon>Halocatena</taxon>
    </lineage>
</organism>
<evidence type="ECO:0000313" key="9">
    <source>
        <dbReference type="Proteomes" id="UP001596417"/>
    </source>
</evidence>
<reference evidence="8 9" key="1">
    <citation type="journal article" date="2019" name="Int. J. Syst. Evol. Microbiol.">
        <title>The Global Catalogue of Microorganisms (GCM) 10K type strain sequencing project: providing services to taxonomists for standard genome sequencing and annotation.</title>
        <authorList>
            <consortium name="The Broad Institute Genomics Platform"/>
            <consortium name="The Broad Institute Genome Sequencing Center for Infectious Disease"/>
            <person name="Wu L."/>
            <person name="Ma J."/>
        </authorList>
    </citation>
    <scope>NUCLEOTIDE SEQUENCE [LARGE SCALE GENOMIC DNA]</scope>
    <source>
        <strain evidence="8 9">RDMS1</strain>
    </source>
</reference>
<dbReference type="InterPro" id="IPR004201">
    <property type="entry name" value="Cdc48_dom2"/>
</dbReference>
<dbReference type="Gene3D" id="2.40.40.20">
    <property type="match status" value="1"/>
</dbReference>
<dbReference type="PANTHER" id="PTHR23077:SF171">
    <property type="entry name" value="NUCLEAR VALOSIN-CONTAINING PROTEIN-LIKE"/>
    <property type="match status" value="1"/>
</dbReference>
<gene>
    <name evidence="8" type="ORF">ACFQL7_02640</name>
</gene>
<dbReference type="Pfam" id="PF00004">
    <property type="entry name" value="AAA"/>
    <property type="match status" value="2"/>
</dbReference>
<feature type="domain" description="CDC48 N-terminal subdomain" evidence="7">
    <location>
        <begin position="2"/>
        <end position="87"/>
    </location>
</feature>
<dbReference type="AlphaFoldDB" id="A0ABD5YHM2"/>
<dbReference type="GeneID" id="76198413"/>
<dbReference type="SUPFAM" id="SSF50692">
    <property type="entry name" value="ADC-like"/>
    <property type="match status" value="1"/>
</dbReference>
<keyword evidence="2" id="KW-0677">Repeat</keyword>
<dbReference type="InterPro" id="IPR009010">
    <property type="entry name" value="Asp_de-COase-like_dom_sf"/>
</dbReference>
<sequence length="753" mass="82536">MKLTVKPLKQKDAGRGLAAIDRTVMAELDLENGDYIVISASDGRAVARVWPGYPEDEGNEIIRIDGRLRQEADVGIDDSVTVEKADVKPAKSVTVALPQTLRIRGNVGSLIRDQLSGQAVTKGQTVPISFGLGPLSSMSGQRIPLKIASTSPSGTVVITDSTEMQVSEKPAEQIVSGGSSDRETPNVAYEDIGGLDEELEQVREMIELPMRHPELFRQLGIEPPKGVLLHGPPGTGKTLMAKAVANEIDAYFTNISGPEIMSKFYGESEEQLREIFEDASENAPAIVFIDELDAIAPKRGETTGDVERRVVAQLLSLMDGLEERGQVTVIGATNRVDALDPALRRGGRFDREIEVGVPDREGRMEILQVHTRGMPLTDDIDLETYAENTHGFVGADLESLAKESAMTALRRIRPDLDLESEEIDSEILESLRVTDADFRDALKGIEPSALREVFVEVPDVTWEDVGGLGETKDRLRETIQWPIDFPEVFTAMDMSPAKGVLLYGPPGTGKTLLAKAIASEANSNFISIKGPELLNKYVGESEKGVRDVFSKARENAPTVVFFDEIDSIAGERGQRMGDSGVGERVVSQLLTELDGVEDLDDVVIIAATNRPDLIDNALLRPGRLDRHVHVPVPDEEARRAIFDVHTKNKPLADNVDLDRLAQQSEGYVGADIEAVTREASMIATREFIDSVDPEDIDGSVDNVRVTMDHFEQALDEVRPSVTEEIRERYDNIEEQFGRGGEPGNQEQVSRTFQ</sequence>
<dbReference type="PANTHER" id="PTHR23077">
    <property type="entry name" value="AAA-FAMILY ATPASE"/>
    <property type="match status" value="1"/>
</dbReference>
<keyword evidence="9" id="KW-1185">Reference proteome</keyword>
<dbReference type="Gene3D" id="3.40.50.300">
    <property type="entry name" value="P-loop containing nucleotide triphosphate hydrolases"/>
    <property type="match status" value="2"/>
</dbReference>
<dbReference type="RefSeq" id="WP_248904519.1">
    <property type="nucleotide sequence ID" value="NZ_CP109979.1"/>
</dbReference>
<keyword evidence="4" id="KW-0067">ATP-binding</keyword>
<dbReference type="InterPro" id="IPR050168">
    <property type="entry name" value="AAA_ATPase_domain"/>
</dbReference>
<keyword evidence="3" id="KW-0547">Nucleotide-binding</keyword>
<dbReference type="InterPro" id="IPR029067">
    <property type="entry name" value="CDC48_domain_2-like_sf"/>
</dbReference>
<dbReference type="PROSITE" id="PS00674">
    <property type="entry name" value="AAA"/>
    <property type="match status" value="2"/>
</dbReference>
<dbReference type="FunFam" id="1.10.8.60:FF:000057">
    <property type="entry name" value="AAA family ATPase, CDC48 subfamily"/>
    <property type="match status" value="1"/>
</dbReference>
<evidence type="ECO:0000256" key="4">
    <source>
        <dbReference type="ARBA" id="ARBA00022840"/>
    </source>
</evidence>
<dbReference type="GO" id="GO:0005737">
    <property type="term" value="C:cytoplasm"/>
    <property type="evidence" value="ECO:0007669"/>
    <property type="project" value="UniProtKB-ARBA"/>
</dbReference>
<dbReference type="FunFam" id="2.40.40.20:FF:000007">
    <property type="entry name" value="AAA family ATPase"/>
    <property type="match status" value="1"/>
</dbReference>
<evidence type="ECO:0000259" key="6">
    <source>
        <dbReference type="SMART" id="SM01072"/>
    </source>
</evidence>
<evidence type="ECO:0000259" key="7">
    <source>
        <dbReference type="SMART" id="SM01073"/>
    </source>
</evidence>
<feature type="domain" description="AAA+ ATPase" evidence="5">
    <location>
        <begin position="223"/>
        <end position="359"/>
    </location>
</feature>